<dbReference type="AlphaFoldDB" id="A0A5P1EFA9"/>
<evidence type="ECO:0000313" key="2">
    <source>
        <dbReference type="Proteomes" id="UP000243459"/>
    </source>
</evidence>
<evidence type="ECO:0000313" key="1">
    <source>
        <dbReference type="EMBL" id="ONK64463.1"/>
    </source>
</evidence>
<dbReference type="Proteomes" id="UP000243459">
    <property type="component" value="Chromosome 7"/>
</dbReference>
<proteinExistence type="predicted"/>
<organism evidence="1 2">
    <name type="scientific">Asparagus officinalis</name>
    <name type="common">Garden asparagus</name>
    <dbReference type="NCBI Taxonomy" id="4686"/>
    <lineage>
        <taxon>Eukaryota</taxon>
        <taxon>Viridiplantae</taxon>
        <taxon>Streptophyta</taxon>
        <taxon>Embryophyta</taxon>
        <taxon>Tracheophyta</taxon>
        <taxon>Spermatophyta</taxon>
        <taxon>Magnoliopsida</taxon>
        <taxon>Liliopsida</taxon>
        <taxon>Asparagales</taxon>
        <taxon>Asparagaceae</taxon>
        <taxon>Asparagoideae</taxon>
        <taxon>Asparagus</taxon>
    </lineage>
</organism>
<reference evidence="2" key="1">
    <citation type="journal article" date="2017" name="Nat. Commun.">
        <title>The asparagus genome sheds light on the origin and evolution of a young Y chromosome.</title>
        <authorList>
            <person name="Harkess A."/>
            <person name="Zhou J."/>
            <person name="Xu C."/>
            <person name="Bowers J.E."/>
            <person name="Van der Hulst R."/>
            <person name="Ayyampalayam S."/>
            <person name="Mercati F."/>
            <person name="Riccardi P."/>
            <person name="McKain M.R."/>
            <person name="Kakrana A."/>
            <person name="Tang H."/>
            <person name="Ray J."/>
            <person name="Groenendijk J."/>
            <person name="Arikit S."/>
            <person name="Mathioni S.M."/>
            <person name="Nakano M."/>
            <person name="Shan H."/>
            <person name="Telgmann-Rauber A."/>
            <person name="Kanno A."/>
            <person name="Yue Z."/>
            <person name="Chen H."/>
            <person name="Li W."/>
            <person name="Chen Y."/>
            <person name="Xu X."/>
            <person name="Zhang Y."/>
            <person name="Luo S."/>
            <person name="Chen H."/>
            <person name="Gao J."/>
            <person name="Mao Z."/>
            <person name="Pires J.C."/>
            <person name="Luo M."/>
            <person name="Kudrna D."/>
            <person name="Wing R.A."/>
            <person name="Meyers B.C."/>
            <person name="Yi K."/>
            <person name="Kong H."/>
            <person name="Lavrijsen P."/>
            <person name="Sunseri F."/>
            <person name="Falavigna A."/>
            <person name="Ye Y."/>
            <person name="Leebens-Mack J.H."/>
            <person name="Chen G."/>
        </authorList>
    </citation>
    <scope>NUCLEOTIDE SEQUENCE [LARGE SCALE GENOMIC DNA]</scope>
    <source>
        <strain evidence="2">cv. DH0086</strain>
    </source>
</reference>
<keyword evidence="2" id="KW-1185">Reference proteome</keyword>
<sequence length="75" mass="8515">MDFDFENPRILLRAHEQGRFDTREALAILSTSIFIQSQIAIEEKESILGSIPEDFKERGSLLYTTLIDGKIIGCL</sequence>
<name>A0A5P1EFA9_ASPOF</name>
<gene>
    <name evidence="1" type="ORF">A4U43_C07F26300</name>
</gene>
<dbReference type="EMBL" id="CM007387">
    <property type="protein sequence ID" value="ONK64463.1"/>
    <property type="molecule type" value="Genomic_DNA"/>
</dbReference>
<accession>A0A5P1EFA9</accession>
<dbReference type="Gramene" id="ONK64463">
    <property type="protein sequence ID" value="ONK64463"/>
    <property type="gene ID" value="A4U43_C07F26300"/>
</dbReference>
<protein>
    <submittedName>
        <fullName evidence="1">Uncharacterized protein</fullName>
    </submittedName>
</protein>